<reference evidence="2" key="1">
    <citation type="journal article" date="2021" name="Sci. Rep.">
        <title>Diploid genomic architecture of Nitzschia inconspicua, an elite biomass production diatom.</title>
        <authorList>
            <person name="Oliver A."/>
            <person name="Podell S."/>
            <person name="Pinowska A."/>
            <person name="Traller J.C."/>
            <person name="Smith S.R."/>
            <person name="McClure R."/>
            <person name="Beliaev A."/>
            <person name="Bohutskyi P."/>
            <person name="Hill E.A."/>
            <person name="Rabines A."/>
            <person name="Zheng H."/>
            <person name="Allen L.Z."/>
            <person name="Kuo A."/>
            <person name="Grigoriev I.V."/>
            <person name="Allen A.E."/>
            <person name="Hazlebeck D."/>
            <person name="Allen E.E."/>
        </authorList>
    </citation>
    <scope>NUCLEOTIDE SEQUENCE</scope>
    <source>
        <strain evidence="2">Hildebrandi</strain>
    </source>
</reference>
<sequence>MNESGQESNEKKRSAEDAAGQTTPKRGRLGLSQDSNTSVYSPSASATIDHSCVLAYAAKNNRSRMYLPEKNNFIGEIHYENVLVDCGCSSILLPFPGDECVLKEKYLDKLSFYWEIATSKGTGAVHSSVLKIKTHMIGAGFPCTLVGKEQPRLQYLRFHLGVRAAETILNDDDMTDMVDSSGIAVLQNFVRQVKVLAPGSAPERKHALLGQLYLEHVVYCQAGPIGLMLKPPFEGNLRHYFGVYRNLVKPKIADFECFHDLEDDDHDAEADEEERPVPWDDEDQYMDEEIEDYER</sequence>
<dbReference type="OrthoDB" id="54181at2759"/>
<dbReference type="EMBL" id="JAGRRH010000015">
    <property type="protein sequence ID" value="KAG7355993.1"/>
    <property type="molecule type" value="Genomic_DNA"/>
</dbReference>
<organism evidence="2 3">
    <name type="scientific">Nitzschia inconspicua</name>
    <dbReference type="NCBI Taxonomy" id="303405"/>
    <lineage>
        <taxon>Eukaryota</taxon>
        <taxon>Sar</taxon>
        <taxon>Stramenopiles</taxon>
        <taxon>Ochrophyta</taxon>
        <taxon>Bacillariophyta</taxon>
        <taxon>Bacillariophyceae</taxon>
        <taxon>Bacillariophycidae</taxon>
        <taxon>Bacillariales</taxon>
        <taxon>Bacillariaceae</taxon>
        <taxon>Nitzschia</taxon>
    </lineage>
</organism>
<evidence type="ECO:0000313" key="2">
    <source>
        <dbReference type="EMBL" id="KAG7355993.1"/>
    </source>
</evidence>
<gene>
    <name evidence="2" type="ORF">IV203_000679</name>
</gene>
<dbReference type="Proteomes" id="UP000693970">
    <property type="component" value="Unassembled WGS sequence"/>
</dbReference>
<comment type="caution">
    <text evidence="2">The sequence shown here is derived from an EMBL/GenBank/DDBJ whole genome shotgun (WGS) entry which is preliminary data.</text>
</comment>
<name>A0A9K3PQW5_9STRA</name>
<accession>A0A9K3PQW5</accession>
<protein>
    <submittedName>
        <fullName evidence="2">Uncharacterized protein</fullName>
    </submittedName>
</protein>
<reference evidence="2" key="2">
    <citation type="submission" date="2021-04" db="EMBL/GenBank/DDBJ databases">
        <authorList>
            <person name="Podell S."/>
        </authorList>
    </citation>
    <scope>NUCLEOTIDE SEQUENCE</scope>
    <source>
        <strain evidence="2">Hildebrandi</strain>
    </source>
</reference>
<evidence type="ECO:0000256" key="1">
    <source>
        <dbReference type="SAM" id="MobiDB-lite"/>
    </source>
</evidence>
<dbReference type="AlphaFoldDB" id="A0A9K3PQW5"/>
<proteinExistence type="predicted"/>
<feature type="region of interest" description="Disordered" evidence="1">
    <location>
        <begin position="263"/>
        <end position="295"/>
    </location>
</feature>
<feature type="region of interest" description="Disordered" evidence="1">
    <location>
        <begin position="1"/>
        <end position="38"/>
    </location>
</feature>
<evidence type="ECO:0000313" key="3">
    <source>
        <dbReference type="Proteomes" id="UP000693970"/>
    </source>
</evidence>
<keyword evidence="3" id="KW-1185">Reference proteome</keyword>